<accession>A0A3B1AIU0</accession>
<comment type="subcellular location">
    <subcellularLocation>
        <location evidence="1">Cell envelope</location>
    </subcellularLocation>
</comment>
<dbReference type="InterPro" id="IPR050465">
    <property type="entry name" value="UPF0194_transport"/>
</dbReference>
<dbReference type="GO" id="GO:0030313">
    <property type="term" value="C:cell envelope"/>
    <property type="evidence" value="ECO:0007669"/>
    <property type="project" value="UniProtKB-SubCell"/>
</dbReference>
<proteinExistence type="predicted"/>
<organism evidence="4">
    <name type="scientific">hydrothermal vent metagenome</name>
    <dbReference type="NCBI Taxonomy" id="652676"/>
    <lineage>
        <taxon>unclassified sequences</taxon>
        <taxon>metagenomes</taxon>
        <taxon>ecological metagenomes</taxon>
    </lineage>
</organism>
<evidence type="ECO:0008006" key="5">
    <source>
        <dbReference type="Google" id="ProtNLM"/>
    </source>
</evidence>
<dbReference type="AlphaFoldDB" id="A0A3B1AIU0"/>
<dbReference type="SUPFAM" id="SSF51261">
    <property type="entry name" value="Duplicated hybrid motif"/>
    <property type="match status" value="1"/>
</dbReference>
<dbReference type="InterPro" id="IPR011055">
    <property type="entry name" value="Dup_hybrid_motif"/>
</dbReference>
<dbReference type="Gene3D" id="2.40.50.100">
    <property type="match status" value="1"/>
</dbReference>
<dbReference type="PANTHER" id="PTHR32347:SF14">
    <property type="entry name" value="EFFLUX SYSTEM COMPONENT YKNX-RELATED"/>
    <property type="match status" value="1"/>
</dbReference>
<sequence length="192" mass="21948">MKKIAISAVFLIISAVLIYYIPSFSSNMPPDEDLPQVVTVSASFKDIKQKVKGRGKIISAQSSEIWVEDITDIKTIHVKQGEKIKKGQPLVTLKDHKIKKEKNSATMDMITAEYKLQELERGEESESIVTANREMTLAKIEYEKQQKESEVSKELFNAKAISFKRYEEATIQLKKAELRYTGEQANLHRLRD</sequence>
<dbReference type="PANTHER" id="PTHR32347">
    <property type="entry name" value="EFFLUX SYSTEM COMPONENT YKNX-RELATED"/>
    <property type="match status" value="1"/>
</dbReference>
<evidence type="ECO:0000256" key="1">
    <source>
        <dbReference type="ARBA" id="ARBA00004196"/>
    </source>
</evidence>
<dbReference type="EMBL" id="UOFV01000262">
    <property type="protein sequence ID" value="VAX01631.1"/>
    <property type="molecule type" value="Genomic_DNA"/>
</dbReference>
<keyword evidence="2 3" id="KW-0175">Coiled coil</keyword>
<gene>
    <name evidence="4" type="ORF">MNBD_GAMMA19-2270</name>
</gene>
<reference evidence="4" key="1">
    <citation type="submission" date="2018-06" db="EMBL/GenBank/DDBJ databases">
        <authorList>
            <person name="Zhirakovskaya E."/>
        </authorList>
    </citation>
    <scope>NUCLEOTIDE SEQUENCE</scope>
</reference>
<feature type="non-terminal residue" evidence="4">
    <location>
        <position position="192"/>
    </location>
</feature>
<evidence type="ECO:0000256" key="2">
    <source>
        <dbReference type="ARBA" id="ARBA00023054"/>
    </source>
</evidence>
<protein>
    <recommendedName>
        <fullName evidence="5">Membrane fusion protein biotin-lipoyl like domain-containing protein</fullName>
    </recommendedName>
</protein>
<evidence type="ECO:0000256" key="3">
    <source>
        <dbReference type="SAM" id="Coils"/>
    </source>
</evidence>
<dbReference type="Gene3D" id="1.10.287.470">
    <property type="entry name" value="Helix hairpin bin"/>
    <property type="match status" value="1"/>
</dbReference>
<feature type="coiled-coil region" evidence="3">
    <location>
        <begin position="128"/>
        <end position="186"/>
    </location>
</feature>
<name>A0A3B1AIU0_9ZZZZ</name>
<evidence type="ECO:0000313" key="4">
    <source>
        <dbReference type="EMBL" id="VAX01631.1"/>
    </source>
</evidence>